<dbReference type="GO" id="GO:0015658">
    <property type="term" value="F:branched-chain amino acid transmembrane transporter activity"/>
    <property type="evidence" value="ECO:0007669"/>
    <property type="project" value="InterPro"/>
</dbReference>
<sequence length="351" mass="38584">MKRRDIILTIISIVVLFLFVLYANNNFNPYQNRILNLCAIYVVLGLSMNLINGFTGLFSLGHAGFMAVGAYTTALLTMSESAKMRTFFLEPMMSPLDKITLPFFIALLLGGLLSAFIAFLIGAPTLRLRGDYLAIATLGFSEIIRIIFTNTQTITNGALGLKSIPNNTNLWWSYGTMLFTLLVMIALINSSYGKAFKAIREDEVAAESMGVNLFKHKVMAFVIGAFFAGIGGGLLGNLLGAINPMMFRFILTFNVLLIIVMGGMGSITGTVLSAFVVTSGLEYLRVLDESINLGFVQIEGIPGLRMVVFSALLMIVVIFFRNGLMGTNEFSWDKLFNLFKRRPFSKKGVGQ</sequence>
<dbReference type="PANTHER" id="PTHR30482">
    <property type="entry name" value="HIGH-AFFINITY BRANCHED-CHAIN AMINO ACID TRANSPORT SYSTEM PERMEASE"/>
    <property type="match status" value="1"/>
</dbReference>
<dbReference type="EMBL" id="FOHU01000002">
    <property type="protein sequence ID" value="SES85803.1"/>
    <property type="molecule type" value="Genomic_DNA"/>
</dbReference>
<keyword evidence="4 6" id="KW-1133">Transmembrane helix</keyword>
<evidence type="ECO:0000256" key="4">
    <source>
        <dbReference type="ARBA" id="ARBA00022989"/>
    </source>
</evidence>
<comment type="subcellular location">
    <subcellularLocation>
        <location evidence="1">Cell membrane</location>
        <topology evidence="1">Multi-pass membrane protein</topology>
    </subcellularLocation>
</comment>
<keyword evidence="8" id="KW-1185">Reference proteome</keyword>
<keyword evidence="2" id="KW-1003">Cell membrane</keyword>
<evidence type="ECO:0000313" key="8">
    <source>
        <dbReference type="Proteomes" id="UP000199568"/>
    </source>
</evidence>
<evidence type="ECO:0000256" key="1">
    <source>
        <dbReference type="ARBA" id="ARBA00004651"/>
    </source>
</evidence>
<feature type="transmembrane region" description="Helical" evidence="6">
    <location>
        <begin position="218"/>
        <end position="239"/>
    </location>
</feature>
<accession>A0A1H9ZWQ7</accession>
<dbReference type="RefSeq" id="WP_090439501.1">
    <property type="nucleotide sequence ID" value="NZ_FOHU01000002.1"/>
</dbReference>
<dbReference type="InterPro" id="IPR001851">
    <property type="entry name" value="ABC_transp_permease"/>
</dbReference>
<dbReference type="InterPro" id="IPR043428">
    <property type="entry name" value="LivM-like"/>
</dbReference>
<feature type="transmembrane region" description="Helical" evidence="6">
    <location>
        <begin position="132"/>
        <end position="148"/>
    </location>
</feature>
<dbReference type="CDD" id="cd06581">
    <property type="entry name" value="TM_PBP1_LivM_like"/>
    <property type="match status" value="1"/>
</dbReference>
<keyword evidence="3 6" id="KW-0812">Transmembrane</keyword>
<dbReference type="PANTHER" id="PTHR30482:SF10">
    <property type="entry name" value="HIGH-AFFINITY BRANCHED-CHAIN AMINO ACID TRANSPORT PROTEIN BRAE"/>
    <property type="match status" value="1"/>
</dbReference>
<feature type="transmembrane region" description="Helical" evidence="6">
    <location>
        <begin position="57"/>
        <end position="78"/>
    </location>
</feature>
<evidence type="ECO:0000256" key="6">
    <source>
        <dbReference type="SAM" id="Phobius"/>
    </source>
</evidence>
<gene>
    <name evidence="7" type="ORF">SAMN05660297_00742</name>
</gene>
<feature type="transmembrane region" description="Helical" evidence="6">
    <location>
        <begin position="6"/>
        <end position="22"/>
    </location>
</feature>
<organism evidence="7 8">
    <name type="scientific">Natronincola peptidivorans</name>
    <dbReference type="NCBI Taxonomy" id="426128"/>
    <lineage>
        <taxon>Bacteria</taxon>
        <taxon>Bacillati</taxon>
        <taxon>Bacillota</taxon>
        <taxon>Clostridia</taxon>
        <taxon>Peptostreptococcales</taxon>
        <taxon>Natronincolaceae</taxon>
        <taxon>Natronincola</taxon>
    </lineage>
</organism>
<evidence type="ECO:0000256" key="5">
    <source>
        <dbReference type="ARBA" id="ARBA00023136"/>
    </source>
</evidence>
<feature type="transmembrane region" description="Helical" evidence="6">
    <location>
        <begin position="251"/>
        <end position="281"/>
    </location>
</feature>
<dbReference type="OrthoDB" id="9789927at2"/>
<protein>
    <submittedName>
        <fullName evidence="7">Amino acid/amide ABC transporter membrane protein 2, HAAT family (TC 3.A.1.4.-)</fullName>
    </submittedName>
</protein>
<feature type="transmembrane region" description="Helical" evidence="6">
    <location>
        <begin position="301"/>
        <end position="320"/>
    </location>
</feature>
<dbReference type="Proteomes" id="UP000199568">
    <property type="component" value="Unassembled WGS sequence"/>
</dbReference>
<feature type="transmembrane region" description="Helical" evidence="6">
    <location>
        <begin position="169"/>
        <end position="188"/>
    </location>
</feature>
<feature type="transmembrane region" description="Helical" evidence="6">
    <location>
        <begin position="99"/>
        <end position="120"/>
    </location>
</feature>
<dbReference type="STRING" id="426128.SAMN05660297_00742"/>
<dbReference type="AlphaFoldDB" id="A0A1H9ZWQ7"/>
<evidence type="ECO:0000256" key="3">
    <source>
        <dbReference type="ARBA" id="ARBA00022692"/>
    </source>
</evidence>
<evidence type="ECO:0000256" key="2">
    <source>
        <dbReference type="ARBA" id="ARBA00022475"/>
    </source>
</evidence>
<feature type="transmembrane region" description="Helical" evidence="6">
    <location>
        <begin position="34"/>
        <end position="51"/>
    </location>
</feature>
<name>A0A1H9ZWQ7_9FIRM</name>
<dbReference type="Pfam" id="PF02653">
    <property type="entry name" value="BPD_transp_2"/>
    <property type="match status" value="1"/>
</dbReference>
<reference evidence="7 8" key="1">
    <citation type="submission" date="2016-10" db="EMBL/GenBank/DDBJ databases">
        <authorList>
            <person name="de Groot N.N."/>
        </authorList>
    </citation>
    <scope>NUCLEOTIDE SEQUENCE [LARGE SCALE GENOMIC DNA]</scope>
    <source>
        <strain evidence="7 8">DSM 18979</strain>
    </source>
</reference>
<dbReference type="GO" id="GO:0005886">
    <property type="term" value="C:plasma membrane"/>
    <property type="evidence" value="ECO:0007669"/>
    <property type="project" value="UniProtKB-SubCell"/>
</dbReference>
<proteinExistence type="predicted"/>
<evidence type="ECO:0000313" key="7">
    <source>
        <dbReference type="EMBL" id="SES85803.1"/>
    </source>
</evidence>
<keyword evidence="5 6" id="KW-0472">Membrane</keyword>